<keyword evidence="2" id="KW-1185">Reference proteome</keyword>
<name>A0A812K2P9_9DINO</name>
<dbReference type="Proteomes" id="UP000604046">
    <property type="component" value="Unassembled WGS sequence"/>
</dbReference>
<evidence type="ECO:0000313" key="1">
    <source>
        <dbReference type="EMBL" id="CAE7214499.1"/>
    </source>
</evidence>
<evidence type="ECO:0000313" key="2">
    <source>
        <dbReference type="Proteomes" id="UP000604046"/>
    </source>
</evidence>
<gene>
    <name evidence="1" type="ORF">SNAT2548_LOCUS7448</name>
</gene>
<sequence length="111" mass="12260">MCHSSTQGCTEIQELLHGRGSRRPAAQLRHVSSLSLNRSRYPRACCQARDSSNSHGLTDFVWPGDLLGAAWAIRSIARWSVAQSLEFVCASGFHQNSTNLLAPVRYLHAKP</sequence>
<dbReference type="EMBL" id="CAJNDS010000520">
    <property type="protein sequence ID" value="CAE7214499.1"/>
    <property type="molecule type" value="Genomic_DNA"/>
</dbReference>
<organism evidence="1 2">
    <name type="scientific">Symbiodinium natans</name>
    <dbReference type="NCBI Taxonomy" id="878477"/>
    <lineage>
        <taxon>Eukaryota</taxon>
        <taxon>Sar</taxon>
        <taxon>Alveolata</taxon>
        <taxon>Dinophyceae</taxon>
        <taxon>Suessiales</taxon>
        <taxon>Symbiodiniaceae</taxon>
        <taxon>Symbiodinium</taxon>
    </lineage>
</organism>
<protein>
    <submittedName>
        <fullName evidence="1">Uncharacterized protein</fullName>
    </submittedName>
</protein>
<dbReference type="AlphaFoldDB" id="A0A812K2P9"/>
<reference evidence="1" key="1">
    <citation type="submission" date="2021-02" db="EMBL/GenBank/DDBJ databases">
        <authorList>
            <person name="Dougan E. K."/>
            <person name="Rhodes N."/>
            <person name="Thang M."/>
            <person name="Chan C."/>
        </authorList>
    </citation>
    <scope>NUCLEOTIDE SEQUENCE</scope>
</reference>
<proteinExistence type="predicted"/>
<comment type="caution">
    <text evidence="1">The sequence shown here is derived from an EMBL/GenBank/DDBJ whole genome shotgun (WGS) entry which is preliminary data.</text>
</comment>
<accession>A0A812K2P9</accession>